<dbReference type="AlphaFoldDB" id="A0A8R7QBG1"/>
<reference evidence="1" key="2">
    <citation type="submission" date="2018-03" db="EMBL/GenBank/DDBJ databases">
        <title>The Triticum urartu genome reveals the dynamic nature of wheat genome evolution.</title>
        <authorList>
            <person name="Ling H."/>
            <person name="Ma B."/>
            <person name="Shi X."/>
            <person name="Liu H."/>
            <person name="Dong L."/>
            <person name="Sun H."/>
            <person name="Cao Y."/>
            <person name="Gao Q."/>
            <person name="Zheng S."/>
            <person name="Li Y."/>
            <person name="Yu Y."/>
            <person name="Du H."/>
            <person name="Qi M."/>
            <person name="Li Y."/>
            <person name="Yu H."/>
            <person name="Cui Y."/>
            <person name="Wang N."/>
            <person name="Chen C."/>
            <person name="Wu H."/>
            <person name="Zhao Y."/>
            <person name="Zhang J."/>
            <person name="Li Y."/>
            <person name="Zhou W."/>
            <person name="Zhang B."/>
            <person name="Hu W."/>
            <person name="Eijk M."/>
            <person name="Tang J."/>
            <person name="Witsenboer H."/>
            <person name="Zhao S."/>
            <person name="Li Z."/>
            <person name="Zhang A."/>
            <person name="Wang D."/>
            <person name="Liang C."/>
        </authorList>
    </citation>
    <scope>NUCLEOTIDE SEQUENCE [LARGE SCALE GENOMIC DNA]</scope>
    <source>
        <strain evidence="1">cv. G1812</strain>
    </source>
</reference>
<dbReference type="EnsemblPlants" id="TuG1812G0500000739.01.T02">
    <property type="protein sequence ID" value="TuG1812G0500000739.01.T02.cds448665"/>
    <property type="gene ID" value="TuG1812G0500000739.01"/>
</dbReference>
<protein>
    <submittedName>
        <fullName evidence="1">Uncharacterized protein</fullName>
    </submittedName>
</protein>
<organism evidence="1 2">
    <name type="scientific">Triticum urartu</name>
    <name type="common">Red wild einkorn</name>
    <name type="synonym">Crithodium urartu</name>
    <dbReference type="NCBI Taxonomy" id="4572"/>
    <lineage>
        <taxon>Eukaryota</taxon>
        <taxon>Viridiplantae</taxon>
        <taxon>Streptophyta</taxon>
        <taxon>Embryophyta</taxon>
        <taxon>Tracheophyta</taxon>
        <taxon>Spermatophyta</taxon>
        <taxon>Magnoliopsida</taxon>
        <taxon>Liliopsida</taxon>
        <taxon>Poales</taxon>
        <taxon>Poaceae</taxon>
        <taxon>BOP clade</taxon>
        <taxon>Pooideae</taxon>
        <taxon>Triticodae</taxon>
        <taxon>Triticeae</taxon>
        <taxon>Triticinae</taxon>
        <taxon>Triticum</taxon>
    </lineage>
</organism>
<reference evidence="2" key="1">
    <citation type="journal article" date="2013" name="Nature">
        <title>Draft genome of the wheat A-genome progenitor Triticum urartu.</title>
        <authorList>
            <person name="Ling H.Q."/>
            <person name="Zhao S."/>
            <person name="Liu D."/>
            <person name="Wang J."/>
            <person name="Sun H."/>
            <person name="Zhang C."/>
            <person name="Fan H."/>
            <person name="Li D."/>
            <person name="Dong L."/>
            <person name="Tao Y."/>
            <person name="Gao C."/>
            <person name="Wu H."/>
            <person name="Li Y."/>
            <person name="Cui Y."/>
            <person name="Guo X."/>
            <person name="Zheng S."/>
            <person name="Wang B."/>
            <person name="Yu K."/>
            <person name="Liang Q."/>
            <person name="Yang W."/>
            <person name="Lou X."/>
            <person name="Chen J."/>
            <person name="Feng M."/>
            <person name="Jian J."/>
            <person name="Zhang X."/>
            <person name="Luo G."/>
            <person name="Jiang Y."/>
            <person name="Liu J."/>
            <person name="Wang Z."/>
            <person name="Sha Y."/>
            <person name="Zhang B."/>
            <person name="Wu H."/>
            <person name="Tang D."/>
            <person name="Shen Q."/>
            <person name="Xue P."/>
            <person name="Zou S."/>
            <person name="Wang X."/>
            <person name="Liu X."/>
            <person name="Wang F."/>
            <person name="Yang Y."/>
            <person name="An X."/>
            <person name="Dong Z."/>
            <person name="Zhang K."/>
            <person name="Zhang X."/>
            <person name="Luo M.C."/>
            <person name="Dvorak J."/>
            <person name="Tong Y."/>
            <person name="Wang J."/>
            <person name="Yang H."/>
            <person name="Li Z."/>
            <person name="Wang D."/>
            <person name="Zhang A."/>
            <person name="Wang J."/>
        </authorList>
    </citation>
    <scope>NUCLEOTIDE SEQUENCE</scope>
    <source>
        <strain evidence="2">cv. G1812</strain>
    </source>
</reference>
<accession>A0A8R7QBG1</accession>
<evidence type="ECO:0000313" key="2">
    <source>
        <dbReference type="Proteomes" id="UP000015106"/>
    </source>
</evidence>
<name>A0A8R7QBG1_TRIUA</name>
<reference evidence="1" key="3">
    <citation type="submission" date="2022-06" db="UniProtKB">
        <authorList>
            <consortium name="EnsemblPlants"/>
        </authorList>
    </citation>
    <scope>IDENTIFICATION</scope>
</reference>
<sequence length="52" mass="6179">MTCLFLVHFDLCSEFNVSIHVVSHLIMSVEIEMKMRLYPYWDDCQHDGKTCI</sequence>
<proteinExistence type="predicted"/>
<dbReference type="Gramene" id="TuG1812G0500000739.01.T02">
    <property type="protein sequence ID" value="TuG1812G0500000739.01.T02.cds448665"/>
    <property type="gene ID" value="TuG1812G0500000739.01"/>
</dbReference>
<gene>
    <name evidence="1" type="primary">LOC125507938</name>
</gene>
<dbReference type="Proteomes" id="UP000015106">
    <property type="component" value="Chromosome 5"/>
</dbReference>
<keyword evidence="2" id="KW-1185">Reference proteome</keyword>
<evidence type="ECO:0000313" key="1">
    <source>
        <dbReference type="EnsemblPlants" id="TuG1812G0500000739.01.T02.cds448665"/>
    </source>
</evidence>